<proteinExistence type="inferred from homology"/>
<dbReference type="InterPro" id="IPR020555">
    <property type="entry name" value="MECDP_synthase_CS"/>
</dbReference>
<evidence type="ECO:0000256" key="1">
    <source>
        <dbReference type="ARBA" id="ARBA00000200"/>
    </source>
</evidence>
<comment type="cofactor">
    <cofactor evidence="7">
        <name>a divalent metal cation</name>
        <dbReference type="ChEBI" id="CHEBI:60240"/>
    </cofactor>
    <text evidence="7">Binds 1 divalent metal cation per subunit.</text>
</comment>
<gene>
    <name evidence="7 10" type="primary">ispF</name>
    <name evidence="10" type="ORF">Pla108_04940</name>
</gene>
<dbReference type="EMBL" id="SJPR01000001">
    <property type="protein sequence ID" value="TWT99551.1"/>
    <property type="molecule type" value="Genomic_DNA"/>
</dbReference>
<dbReference type="Pfam" id="PF02542">
    <property type="entry name" value="YgbB"/>
    <property type="match status" value="1"/>
</dbReference>
<reference evidence="10 11" key="1">
    <citation type="submission" date="2019-02" db="EMBL/GenBank/DDBJ databases">
        <title>Deep-cultivation of Planctomycetes and their phenomic and genomic characterization uncovers novel biology.</title>
        <authorList>
            <person name="Wiegand S."/>
            <person name="Jogler M."/>
            <person name="Boedeker C."/>
            <person name="Pinto D."/>
            <person name="Vollmers J."/>
            <person name="Rivas-Marin E."/>
            <person name="Kohn T."/>
            <person name="Peeters S.H."/>
            <person name="Heuer A."/>
            <person name="Rast P."/>
            <person name="Oberbeckmann S."/>
            <person name="Bunk B."/>
            <person name="Jeske O."/>
            <person name="Meyerdierks A."/>
            <person name="Storesund J.E."/>
            <person name="Kallscheuer N."/>
            <person name="Luecker S."/>
            <person name="Lage O.M."/>
            <person name="Pohl T."/>
            <person name="Merkel B.J."/>
            <person name="Hornburger P."/>
            <person name="Mueller R.-W."/>
            <person name="Bruemmer F."/>
            <person name="Labrenz M."/>
            <person name="Spormann A.M."/>
            <person name="Op Den Camp H."/>
            <person name="Overmann J."/>
            <person name="Amann R."/>
            <person name="Jetten M.S.M."/>
            <person name="Mascher T."/>
            <person name="Medema M.H."/>
            <person name="Devos D.P."/>
            <person name="Kaster A.-K."/>
            <person name="Ovreas L."/>
            <person name="Rohde M."/>
            <person name="Galperin M.Y."/>
            <person name="Jogler C."/>
        </authorList>
    </citation>
    <scope>NUCLEOTIDE SEQUENCE [LARGE SCALE GENOMIC DNA]</scope>
    <source>
        <strain evidence="10 11">Pla108</strain>
    </source>
</reference>
<feature type="binding site" evidence="7">
    <location>
        <position position="146"/>
    </location>
    <ligand>
        <name>4-CDP-2-C-methyl-D-erythritol 2-phosphate</name>
        <dbReference type="ChEBI" id="CHEBI:57919"/>
    </ligand>
</feature>
<dbReference type="EC" id="4.6.1.12" evidence="3 7"/>
<dbReference type="NCBIfam" id="TIGR00151">
    <property type="entry name" value="ispF"/>
    <property type="match status" value="1"/>
</dbReference>
<protein>
    <recommendedName>
        <fullName evidence="3 7">2-C-methyl-D-erythritol 2,4-cyclodiphosphate synthase</fullName>
        <shortName evidence="7">MECDP-synthase</shortName>
        <shortName evidence="7">MECPP-synthase</shortName>
        <shortName evidence="7">MECPS</shortName>
        <ecNumber evidence="3 7">4.6.1.12</ecNumber>
    </recommendedName>
</protein>
<comment type="pathway">
    <text evidence="2 7">Isoprenoid biosynthesis; isopentenyl diphosphate biosynthesis via DXP pathway; isopentenyl diphosphate from 1-deoxy-D-xylulose 5-phosphate: step 4/6.</text>
</comment>
<keyword evidence="5 7" id="KW-0414">Isoprene biosynthesis</keyword>
<evidence type="ECO:0000256" key="6">
    <source>
        <dbReference type="ARBA" id="ARBA00023239"/>
    </source>
</evidence>
<dbReference type="Proteomes" id="UP000317421">
    <property type="component" value="Unassembled WGS sequence"/>
</dbReference>
<evidence type="ECO:0000313" key="10">
    <source>
        <dbReference type="EMBL" id="TWT99551.1"/>
    </source>
</evidence>
<feature type="site" description="Transition state stabilizer" evidence="7">
    <location>
        <position position="38"/>
    </location>
</feature>
<name>A0A5C6AKK0_9BACT</name>
<organism evidence="10 11">
    <name type="scientific">Botrimarina colliarenosi</name>
    <dbReference type="NCBI Taxonomy" id="2528001"/>
    <lineage>
        <taxon>Bacteria</taxon>
        <taxon>Pseudomonadati</taxon>
        <taxon>Planctomycetota</taxon>
        <taxon>Planctomycetia</taxon>
        <taxon>Pirellulales</taxon>
        <taxon>Lacipirellulaceae</taxon>
        <taxon>Botrimarina</taxon>
    </lineage>
</organism>
<dbReference type="Gene3D" id="3.30.1330.50">
    <property type="entry name" value="2-C-methyl-D-erythritol 2,4-cyclodiphosphate synthase"/>
    <property type="match status" value="1"/>
</dbReference>
<evidence type="ECO:0000256" key="3">
    <source>
        <dbReference type="ARBA" id="ARBA00012579"/>
    </source>
</evidence>
<keyword evidence="4 7" id="KW-0479">Metal-binding</keyword>
<keyword evidence="11" id="KW-1185">Reference proteome</keyword>
<accession>A0A5C6AKK0</accession>
<dbReference type="RefSeq" id="WP_146442450.1">
    <property type="nucleotide sequence ID" value="NZ_SJPR01000001.1"/>
</dbReference>
<dbReference type="PANTHER" id="PTHR43181:SF1">
    <property type="entry name" value="2-C-METHYL-D-ERYTHRITOL 2,4-CYCLODIPHOSPHATE SYNTHASE, CHLOROPLASTIC"/>
    <property type="match status" value="1"/>
</dbReference>
<comment type="similarity">
    <text evidence="7 8">Belongs to the IspF family.</text>
</comment>
<dbReference type="GO" id="GO:0016114">
    <property type="term" value="P:terpenoid biosynthetic process"/>
    <property type="evidence" value="ECO:0007669"/>
    <property type="project" value="InterPro"/>
</dbReference>
<dbReference type="GO" id="GO:0046872">
    <property type="term" value="F:metal ion binding"/>
    <property type="evidence" value="ECO:0007669"/>
    <property type="project" value="UniProtKB-KW"/>
</dbReference>
<evidence type="ECO:0000256" key="2">
    <source>
        <dbReference type="ARBA" id="ARBA00004709"/>
    </source>
</evidence>
<feature type="binding site" evidence="7">
    <location>
        <position position="12"/>
    </location>
    <ligand>
        <name>a divalent metal cation</name>
        <dbReference type="ChEBI" id="CHEBI:60240"/>
    </ligand>
</feature>
<evidence type="ECO:0000259" key="9">
    <source>
        <dbReference type="Pfam" id="PF02542"/>
    </source>
</evidence>
<comment type="caution">
    <text evidence="7">Lacks conserved residue(s) required for the propagation of feature annotation.</text>
</comment>
<dbReference type="InterPro" id="IPR036571">
    <property type="entry name" value="MECDP_synthase_sf"/>
</dbReference>
<feature type="binding site" evidence="7">
    <location>
        <position position="46"/>
    </location>
    <ligand>
        <name>a divalent metal cation</name>
        <dbReference type="ChEBI" id="CHEBI:60240"/>
    </ligand>
</feature>
<comment type="function">
    <text evidence="7">Involved in the biosynthesis of isopentenyl diphosphate (IPP) and dimethylallyl diphosphate (DMAPP), two major building blocks of isoprenoid compounds. Catalyzes the conversion of 4-diphosphocytidyl-2-C-methyl-D-erythritol 2-phosphate (CDP-ME2P) to 2-C-methyl-D-erythritol 2,4-cyclodiphosphate (ME-CPP) with a corresponding release of cytidine 5-monophosphate (CMP).</text>
</comment>
<dbReference type="UniPathway" id="UPA00056">
    <property type="reaction ID" value="UER00095"/>
</dbReference>
<feature type="binding site" evidence="7">
    <location>
        <begin position="10"/>
        <end position="12"/>
    </location>
    <ligand>
        <name>4-CDP-2-C-methyl-D-erythritol 2-phosphate</name>
        <dbReference type="ChEBI" id="CHEBI:57919"/>
    </ligand>
</feature>
<evidence type="ECO:0000256" key="4">
    <source>
        <dbReference type="ARBA" id="ARBA00022723"/>
    </source>
</evidence>
<feature type="binding site" evidence="7">
    <location>
        <begin position="60"/>
        <end position="62"/>
    </location>
    <ligand>
        <name>4-CDP-2-C-methyl-D-erythritol 2-phosphate</name>
        <dbReference type="ChEBI" id="CHEBI:57919"/>
    </ligand>
</feature>
<keyword evidence="6 7" id="KW-0456">Lyase</keyword>
<evidence type="ECO:0000256" key="5">
    <source>
        <dbReference type="ARBA" id="ARBA00023229"/>
    </source>
</evidence>
<dbReference type="SUPFAM" id="SSF69765">
    <property type="entry name" value="IpsF-like"/>
    <property type="match status" value="1"/>
</dbReference>
<dbReference type="OrthoDB" id="9804336at2"/>
<feature type="binding site" evidence="7">
    <location>
        <begin position="38"/>
        <end position="39"/>
    </location>
    <ligand>
        <name>4-CDP-2-C-methyl-D-erythritol 2-phosphate</name>
        <dbReference type="ChEBI" id="CHEBI:57919"/>
    </ligand>
</feature>
<dbReference type="HAMAP" id="MF_00107">
    <property type="entry name" value="IspF"/>
    <property type="match status" value="1"/>
</dbReference>
<dbReference type="PROSITE" id="PS01350">
    <property type="entry name" value="ISPF"/>
    <property type="match status" value="1"/>
</dbReference>
<feature type="site" description="Transition state stabilizer" evidence="7">
    <location>
        <position position="137"/>
    </location>
</feature>
<dbReference type="AlphaFoldDB" id="A0A5C6AKK0"/>
<comment type="caution">
    <text evidence="10">The sequence shown here is derived from an EMBL/GenBank/DDBJ whole genome shotgun (WGS) entry which is preliminary data.</text>
</comment>
<evidence type="ECO:0000313" key="11">
    <source>
        <dbReference type="Proteomes" id="UP000317421"/>
    </source>
</evidence>
<evidence type="ECO:0000256" key="8">
    <source>
        <dbReference type="RuleBase" id="RU004395"/>
    </source>
</evidence>
<dbReference type="GO" id="GO:0008685">
    <property type="term" value="F:2-C-methyl-D-erythritol 2,4-cyclodiphosphate synthase activity"/>
    <property type="evidence" value="ECO:0007669"/>
    <property type="project" value="UniProtKB-UniRule"/>
</dbReference>
<dbReference type="InterPro" id="IPR003526">
    <property type="entry name" value="MECDP_synthase"/>
</dbReference>
<comment type="catalytic activity">
    <reaction evidence="1 7 8">
        <text>4-CDP-2-C-methyl-D-erythritol 2-phosphate = 2-C-methyl-D-erythritol 2,4-cyclic diphosphate + CMP</text>
        <dbReference type="Rhea" id="RHEA:23864"/>
        <dbReference type="ChEBI" id="CHEBI:57919"/>
        <dbReference type="ChEBI" id="CHEBI:58483"/>
        <dbReference type="ChEBI" id="CHEBI:60377"/>
        <dbReference type="EC" id="4.6.1.12"/>
    </reaction>
</comment>
<comment type="subunit">
    <text evidence="7">Homotrimer.</text>
</comment>
<evidence type="ECO:0000256" key="7">
    <source>
        <dbReference type="HAMAP-Rule" id="MF_00107"/>
    </source>
</evidence>
<dbReference type="PANTHER" id="PTHR43181">
    <property type="entry name" value="2-C-METHYL-D-ERYTHRITOL 2,4-CYCLODIPHOSPHATE SYNTHASE, CHLOROPLASTIC"/>
    <property type="match status" value="1"/>
</dbReference>
<sequence>MNQRIGLGEDRHRLGEPGSGPLRLGGVFVPHDRGMVGHSDADVLLHAITDALLGAIGDRDIGELFPNTGPENHRRDSADFLHFAMERVRAAGYELVNLDCVVLVQQPKLSPYKDAMRHAIAAILEVTVAQVGVKAKTGEGVGAVGREEAIDARCVALVCEAE</sequence>
<dbReference type="GO" id="GO:0019288">
    <property type="term" value="P:isopentenyl diphosphate biosynthetic process, methylerythritol 4-phosphate pathway"/>
    <property type="evidence" value="ECO:0007669"/>
    <property type="project" value="UniProtKB-UniRule"/>
</dbReference>
<dbReference type="CDD" id="cd00554">
    <property type="entry name" value="MECDP_synthase"/>
    <property type="match status" value="1"/>
</dbReference>
<feature type="binding site" evidence="7">
    <location>
        <position position="10"/>
    </location>
    <ligand>
        <name>a divalent metal cation</name>
        <dbReference type="ChEBI" id="CHEBI:60240"/>
    </ligand>
</feature>
<feature type="domain" description="2-C-methyl-D-erythritol 2,4-cyclodiphosphate synthase" evidence="9">
    <location>
        <begin position="4"/>
        <end position="158"/>
    </location>
</feature>